<sequence>MWAGSVLRPEGEEPHADQMLPSSGHHRPVLIRLLRFQEKDRIIREARAKRGQLRYGSHPVLIFEDYPPEIVEQRKKYSEVMATLYKLGCKPALHFPARLTVRLNGVEGRLRICAHPYTLAL</sequence>
<accession>A0AAD7X2I9</accession>
<organism evidence="2 3">
    <name type="scientific">Aldrovandia affinis</name>
    <dbReference type="NCBI Taxonomy" id="143900"/>
    <lineage>
        <taxon>Eukaryota</taxon>
        <taxon>Metazoa</taxon>
        <taxon>Chordata</taxon>
        <taxon>Craniata</taxon>
        <taxon>Vertebrata</taxon>
        <taxon>Euteleostomi</taxon>
        <taxon>Actinopterygii</taxon>
        <taxon>Neopterygii</taxon>
        <taxon>Teleostei</taxon>
        <taxon>Notacanthiformes</taxon>
        <taxon>Halosauridae</taxon>
        <taxon>Aldrovandia</taxon>
    </lineage>
</organism>
<evidence type="ECO:0000256" key="1">
    <source>
        <dbReference type="SAM" id="MobiDB-lite"/>
    </source>
</evidence>
<keyword evidence="3" id="KW-1185">Reference proteome</keyword>
<protein>
    <submittedName>
        <fullName evidence="2">Uncharacterized protein</fullName>
    </submittedName>
</protein>
<dbReference type="Proteomes" id="UP001221898">
    <property type="component" value="Unassembled WGS sequence"/>
</dbReference>
<dbReference type="AlphaFoldDB" id="A0AAD7X2I9"/>
<evidence type="ECO:0000313" key="2">
    <source>
        <dbReference type="EMBL" id="KAJ8418766.1"/>
    </source>
</evidence>
<dbReference type="InterPro" id="IPR004244">
    <property type="entry name" value="Transposase_22"/>
</dbReference>
<gene>
    <name evidence="2" type="ORF">AAFF_G00002650</name>
</gene>
<evidence type="ECO:0000313" key="3">
    <source>
        <dbReference type="Proteomes" id="UP001221898"/>
    </source>
</evidence>
<dbReference type="InterPro" id="IPR042566">
    <property type="entry name" value="L1_C"/>
</dbReference>
<proteinExistence type="predicted"/>
<dbReference type="Gene3D" id="3.30.250.20">
    <property type="entry name" value="L1 transposable element, C-terminal domain"/>
    <property type="match status" value="1"/>
</dbReference>
<dbReference type="EMBL" id="JAINUG010000001">
    <property type="protein sequence ID" value="KAJ8418766.1"/>
    <property type="molecule type" value="Genomic_DNA"/>
</dbReference>
<comment type="caution">
    <text evidence="2">The sequence shown here is derived from an EMBL/GenBank/DDBJ whole genome shotgun (WGS) entry which is preliminary data.</text>
</comment>
<feature type="region of interest" description="Disordered" evidence="1">
    <location>
        <begin position="1"/>
        <end position="23"/>
    </location>
</feature>
<reference evidence="2" key="1">
    <citation type="journal article" date="2023" name="Science">
        <title>Genome structures resolve the early diversification of teleost fishes.</title>
        <authorList>
            <person name="Parey E."/>
            <person name="Louis A."/>
            <person name="Montfort J."/>
            <person name="Bouchez O."/>
            <person name="Roques C."/>
            <person name="Iampietro C."/>
            <person name="Lluch J."/>
            <person name="Castinel A."/>
            <person name="Donnadieu C."/>
            <person name="Desvignes T."/>
            <person name="Floi Bucao C."/>
            <person name="Jouanno E."/>
            <person name="Wen M."/>
            <person name="Mejri S."/>
            <person name="Dirks R."/>
            <person name="Jansen H."/>
            <person name="Henkel C."/>
            <person name="Chen W.J."/>
            <person name="Zahm M."/>
            <person name="Cabau C."/>
            <person name="Klopp C."/>
            <person name="Thompson A.W."/>
            <person name="Robinson-Rechavi M."/>
            <person name="Braasch I."/>
            <person name="Lecointre G."/>
            <person name="Bobe J."/>
            <person name="Postlethwait J.H."/>
            <person name="Berthelot C."/>
            <person name="Roest Crollius H."/>
            <person name="Guiguen Y."/>
        </authorList>
    </citation>
    <scope>NUCLEOTIDE SEQUENCE</scope>
    <source>
        <strain evidence="2">NC1722</strain>
    </source>
</reference>
<name>A0AAD7X2I9_9TELE</name>
<dbReference type="PANTHER" id="PTHR11505">
    <property type="entry name" value="L1 TRANSPOSABLE ELEMENT-RELATED"/>
    <property type="match status" value="1"/>
</dbReference>